<dbReference type="Proteomes" id="UP001201812">
    <property type="component" value="Unassembled WGS sequence"/>
</dbReference>
<evidence type="ECO:0000256" key="17">
    <source>
        <dbReference type="ARBA" id="ARBA00048605"/>
    </source>
</evidence>
<keyword evidence="10 20" id="KW-0106">Calcium</keyword>
<dbReference type="GO" id="GO:0034976">
    <property type="term" value="P:response to endoplasmic reticulum stress"/>
    <property type="evidence" value="ECO:0007669"/>
    <property type="project" value="UniProtKB-ARBA"/>
</dbReference>
<reference evidence="25" key="1">
    <citation type="submission" date="2022-01" db="EMBL/GenBank/DDBJ databases">
        <title>Genome Sequence Resource for Two Populations of Ditylenchus destructor, the Migratory Endoparasitic Phytonematode.</title>
        <authorList>
            <person name="Zhang H."/>
            <person name="Lin R."/>
            <person name="Xie B."/>
        </authorList>
    </citation>
    <scope>NUCLEOTIDE SEQUENCE</scope>
    <source>
        <strain evidence="25">BazhouSP</strain>
    </source>
</reference>
<dbReference type="Pfam" id="PF01532">
    <property type="entry name" value="Glyco_hydro_47"/>
    <property type="match status" value="1"/>
</dbReference>
<evidence type="ECO:0000256" key="10">
    <source>
        <dbReference type="ARBA" id="ARBA00022837"/>
    </source>
</evidence>
<dbReference type="GO" id="GO:0005975">
    <property type="term" value="P:carbohydrate metabolic process"/>
    <property type="evidence" value="ECO:0007669"/>
    <property type="project" value="InterPro"/>
</dbReference>
<evidence type="ECO:0000256" key="22">
    <source>
        <dbReference type="RuleBase" id="RU361193"/>
    </source>
</evidence>
<dbReference type="InterPro" id="IPR036026">
    <property type="entry name" value="Seven-hairpin_glycosidases"/>
</dbReference>
<keyword evidence="9" id="KW-0256">Endoplasmic reticulum</keyword>
<evidence type="ECO:0000256" key="16">
    <source>
        <dbReference type="ARBA" id="ARBA00047669"/>
    </source>
</evidence>
<accession>A0AAD4R1X9</accession>
<sequence length="555" mass="63294">MCSCLLLLLAIIFPPLAVLVKQGCTIDLLINLLLCLLGYIPGIIHAIYVCFYVDQDKEDEICPTDFGRRRYCLYDIRRESREKHLEKNHQGAVIGAPSFPIFEDPTNERQVAVRNGFKHAWNGYKDFAWGHDHLKPLTKGYAEWIECGLTIVDSLDTLIIMNLKEEFADAREWITKELNFEKNRFVSLFETTIRVLGGFLSAYHLTGDKLFSEKAEDIGQRLIGALNTPSPIPYSDVNLQTKGGKQPGWNGDSSLSEVSSIQLEFRDLSRITGNQTYEKRTFAISEHIHSIGCNDGLCDMFISPADGKFIASTTITFGARSDSYYEYLLKQWLQTGKKIDWLMTDYSQAVNSMYEKLWRYSEPNKLSFIGELLGGQKYSPKMDHLVCFMAGTLALGAQNGIAAQLHLEMAKNLSETCYEMYKTPTGLGPEIVHFNMLPGVKNDITIKPLDAHSLLRPEAFEAWFYLYRITGDKKYQEWGWQAFQAIEKYAKLDVGYASVNNVKKIPVTHRDMMESFFLAESLKYLYLLFADDQTLIPLNKYVFNTEGHPLPIYSN</sequence>
<keyword evidence="13 23" id="KW-0472">Membrane</keyword>
<evidence type="ECO:0000256" key="13">
    <source>
        <dbReference type="ARBA" id="ARBA00023136"/>
    </source>
</evidence>
<keyword evidence="6 23" id="KW-0812">Transmembrane</keyword>
<feature type="disulfide bond" evidence="21">
    <location>
        <begin position="387"/>
        <end position="417"/>
    </location>
</feature>
<comment type="cofactor">
    <cofactor evidence="1 20">
        <name>Ca(2+)</name>
        <dbReference type="ChEBI" id="CHEBI:29108"/>
    </cofactor>
</comment>
<comment type="function">
    <text evidence="18">Involved in glycoprotein quality control targeting of misfolded glycoproteins for degradation. It primarily trims a single alpha-1,2-linked mannose residue from Man(9)GlcNAc(2) to produce Man(8)GlcNAc(2), but at high enzyme concentrations, as found in the ER quality control compartment (ERQC), it further trims the carbohydrates to Man(5-6)GlcNAc(2).</text>
</comment>
<comment type="subcellular location">
    <subcellularLocation>
        <location evidence="2">Endoplasmic reticulum membrane</location>
        <topology evidence="2">Single-pass type II membrane protein</topology>
    </subcellularLocation>
</comment>
<dbReference type="GO" id="GO:0010498">
    <property type="term" value="P:proteasomal protein catabolic process"/>
    <property type="evidence" value="ECO:0007669"/>
    <property type="project" value="UniProtKB-ARBA"/>
</dbReference>
<dbReference type="GO" id="GO:0005509">
    <property type="term" value="F:calcium ion binding"/>
    <property type="evidence" value="ECO:0007669"/>
    <property type="project" value="InterPro"/>
</dbReference>
<evidence type="ECO:0000313" key="25">
    <source>
        <dbReference type="EMBL" id="KAI1716476.1"/>
    </source>
</evidence>
<evidence type="ECO:0000256" key="23">
    <source>
        <dbReference type="SAM" id="Phobius"/>
    </source>
</evidence>
<dbReference type="Pfam" id="PF01679">
    <property type="entry name" value="Pmp3"/>
    <property type="match status" value="1"/>
</dbReference>
<dbReference type="PRINTS" id="PR00747">
    <property type="entry name" value="GLYHDRLASE47"/>
</dbReference>
<dbReference type="PROSITE" id="PS01309">
    <property type="entry name" value="UPF0057"/>
    <property type="match status" value="1"/>
</dbReference>
<evidence type="ECO:0000256" key="3">
    <source>
        <dbReference type="ARBA" id="ARBA00004922"/>
    </source>
</evidence>
<feature type="signal peptide" evidence="24">
    <location>
        <begin position="1"/>
        <end position="17"/>
    </location>
</feature>
<dbReference type="InterPro" id="IPR001382">
    <property type="entry name" value="Glyco_hydro_47"/>
</dbReference>
<comment type="catalytic activity">
    <reaction evidence="17">
        <text>N(4)-(alpha-D-Man-(1-&gt;2)-alpha-D-Man-(1-&gt;2)-alpha-D-Man-(1-&gt;3)-[alpha-D-Man-(1-&gt;2)-alpha-D-Man-(1-&gt;3)-[alpha-D-Man-(1-&gt;2)-alpha-D-Man-(1-&gt;6)]-alpha-D-Man-(1-&gt;6)]-beta-D-Man-(1-&gt;4)-beta-D-GlcNAc-(1-&gt;4)-beta-D-GlcNAc)-L-asparaginyl-[protein] (N-glucan mannose isomer 9A1,2,3B1,2,3) + 4 H2O = N(4)-(alpha-D-Man-(1-&gt;3)-[alpha-D-Man-(1-&gt;3)-[alpha-D-Man-(1-&gt;6)]-alpha-D-Man-(1-&gt;6)]-beta-D-Man-(1-&gt;4)-beta-D-GlcNAc-(1-&gt;4)-beta-D-GlcNAc)-L-asparaginyl-[protein] (N-glucan mannose isomer 5A1,2) + 4 beta-D-mannose</text>
        <dbReference type="Rhea" id="RHEA:56008"/>
        <dbReference type="Rhea" id="RHEA-COMP:14356"/>
        <dbReference type="Rhea" id="RHEA-COMP:14367"/>
        <dbReference type="ChEBI" id="CHEBI:15377"/>
        <dbReference type="ChEBI" id="CHEBI:28563"/>
        <dbReference type="ChEBI" id="CHEBI:59087"/>
        <dbReference type="ChEBI" id="CHEBI:139493"/>
        <dbReference type="EC" id="3.2.1.113"/>
    </reaction>
</comment>
<dbReference type="GO" id="GO:0004571">
    <property type="term" value="F:mannosyl-oligosaccharide 1,2-alpha-mannosidase activity"/>
    <property type="evidence" value="ECO:0007669"/>
    <property type="project" value="UniProtKB-EC"/>
</dbReference>
<evidence type="ECO:0000256" key="12">
    <source>
        <dbReference type="ARBA" id="ARBA00022989"/>
    </source>
</evidence>
<dbReference type="EC" id="3.2.1.-" evidence="22"/>
<organism evidence="25 26">
    <name type="scientific">Ditylenchus destructor</name>
    <dbReference type="NCBI Taxonomy" id="166010"/>
    <lineage>
        <taxon>Eukaryota</taxon>
        <taxon>Metazoa</taxon>
        <taxon>Ecdysozoa</taxon>
        <taxon>Nematoda</taxon>
        <taxon>Chromadorea</taxon>
        <taxon>Rhabditida</taxon>
        <taxon>Tylenchina</taxon>
        <taxon>Tylenchomorpha</taxon>
        <taxon>Sphaerularioidea</taxon>
        <taxon>Anguinidae</taxon>
        <taxon>Anguininae</taxon>
        <taxon>Ditylenchus</taxon>
    </lineage>
</organism>
<dbReference type="EMBL" id="JAKKPZ010000010">
    <property type="protein sequence ID" value="KAI1716476.1"/>
    <property type="molecule type" value="Genomic_DNA"/>
</dbReference>
<evidence type="ECO:0000256" key="24">
    <source>
        <dbReference type="SAM" id="SignalP"/>
    </source>
</evidence>
<dbReference type="FunFam" id="1.50.10.10:FF:000010">
    <property type="entry name" value="alpha-1,2-Mannosidase"/>
    <property type="match status" value="1"/>
</dbReference>
<evidence type="ECO:0000256" key="20">
    <source>
        <dbReference type="PIRSR" id="PIRSR601382-2"/>
    </source>
</evidence>
<name>A0AAD4R1X9_9BILA</name>
<feature type="chain" id="PRO_5041938837" description="alpha-1,2-Mannosidase" evidence="24">
    <location>
        <begin position="18"/>
        <end position="555"/>
    </location>
</feature>
<comment type="similarity">
    <text evidence="5">Belongs to the UPF0057 (PMP3) family.</text>
</comment>
<dbReference type="GO" id="GO:0005789">
    <property type="term" value="C:endoplasmic reticulum membrane"/>
    <property type="evidence" value="ECO:0007669"/>
    <property type="project" value="UniProtKB-SubCell"/>
</dbReference>
<feature type="binding site" evidence="20">
    <location>
        <position position="545"/>
    </location>
    <ligand>
        <name>Ca(2+)</name>
        <dbReference type="ChEBI" id="CHEBI:29108"/>
    </ligand>
</feature>
<evidence type="ECO:0000256" key="2">
    <source>
        <dbReference type="ARBA" id="ARBA00004648"/>
    </source>
</evidence>
<protein>
    <recommendedName>
        <fullName evidence="22">alpha-1,2-Mannosidase</fullName>
        <ecNumber evidence="22">3.2.1.-</ecNumber>
    </recommendedName>
</protein>
<keyword evidence="7 20" id="KW-0479">Metal-binding</keyword>
<dbReference type="InterPro" id="IPR012341">
    <property type="entry name" value="6hp_glycosidase-like_sf"/>
</dbReference>
<evidence type="ECO:0000256" key="5">
    <source>
        <dbReference type="ARBA" id="ARBA00009530"/>
    </source>
</evidence>
<evidence type="ECO:0000313" key="26">
    <source>
        <dbReference type="Proteomes" id="UP001201812"/>
    </source>
</evidence>
<dbReference type="PANTHER" id="PTHR11742">
    <property type="entry name" value="MANNOSYL-OLIGOSACCHARIDE ALPHA-1,2-MANNOSIDASE-RELATED"/>
    <property type="match status" value="1"/>
</dbReference>
<feature type="active site" description="Proton donor" evidence="19">
    <location>
        <position position="190"/>
    </location>
</feature>
<evidence type="ECO:0000256" key="21">
    <source>
        <dbReference type="PIRSR" id="PIRSR601382-3"/>
    </source>
</evidence>
<evidence type="ECO:0000256" key="19">
    <source>
        <dbReference type="PIRSR" id="PIRSR601382-1"/>
    </source>
</evidence>
<evidence type="ECO:0000256" key="8">
    <source>
        <dbReference type="ARBA" id="ARBA00022801"/>
    </source>
</evidence>
<evidence type="ECO:0000256" key="1">
    <source>
        <dbReference type="ARBA" id="ARBA00001913"/>
    </source>
</evidence>
<evidence type="ECO:0000256" key="11">
    <source>
        <dbReference type="ARBA" id="ARBA00022968"/>
    </source>
</evidence>
<evidence type="ECO:0000256" key="18">
    <source>
        <dbReference type="ARBA" id="ARBA00053655"/>
    </source>
</evidence>
<evidence type="ECO:0000256" key="4">
    <source>
        <dbReference type="ARBA" id="ARBA00007658"/>
    </source>
</evidence>
<comment type="pathway">
    <text evidence="3">Protein modification; protein glycosylation.</text>
</comment>
<keyword evidence="14 21" id="KW-1015">Disulfide bond</keyword>
<dbReference type="SUPFAM" id="SSF48225">
    <property type="entry name" value="Seven-hairpin glycosidases"/>
    <property type="match status" value="1"/>
</dbReference>
<feature type="transmembrane region" description="Helical" evidence="23">
    <location>
        <begin position="29"/>
        <end position="51"/>
    </location>
</feature>
<evidence type="ECO:0000256" key="7">
    <source>
        <dbReference type="ARBA" id="ARBA00022723"/>
    </source>
</evidence>
<feature type="active site" evidence="19">
    <location>
        <position position="458"/>
    </location>
</feature>
<dbReference type="InterPro" id="IPR050749">
    <property type="entry name" value="Glycosyl_Hydrolase_47"/>
</dbReference>
<comment type="catalytic activity">
    <reaction evidence="16">
        <text>N(4)-(alpha-D-Man-(1-&gt;2)-alpha-D-Man-(1-&gt;2)-alpha-D-Man-(1-&gt;3)-[alpha-D-Man-(1-&gt;3)-[alpha-D-Man-(1-&gt;2)-alpha-D-Man-(1-&gt;6)]-alpha-D-Man-(1-&gt;6)]-beta-D-Man-(1-&gt;4)-beta-D-GlcNAc-(1-&gt;4)-beta-D-GlcNAc)-L-asparaginyl-[protein] (N-glucan mannose isomer 8A1,2,3B1,3) + 3 H2O = N(4)-(alpha-D-Man-(1-&gt;3)-[alpha-D-Man-(1-&gt;3)-[alpha-D-Man-(1-&gt;6)]-alpha-D-Man-(1-&gt;6)]-beta-D-Man-(1-&gt;4)-beta-D-GlcNAc-(1-&gt;4)-beta-D-GlcNAc)-L-asparaginyl-[protein] (N-glucan mannose isomer 5A1,2) + 3 beta-D-mannose</text>
        <dbReference type="Rhea" id="RHEA:56028"/>
        <dbReference type="Rhea" id="RHEA-COMP:14358"/>
        <dbReference type="Rhea" id="RHEA-COMP:14367"/>
        <dbReference type="ChEBI" id="CHEBI:15377"/>
        <dbReference type="ChEBI" id="CHEBI:28563"/>
        <dbReference type="ChEBI" id="CHEBI:59087"/>
        <dbReference type="ChEBI" id="CHEBI:60628"/>
        <dbReference type="EC" id="3.2.1.113"/>
    </reaction>
</comment>
<comment type="caution">
    <text evidence="25">The sequence shown here is derived from an EMBL/GenBank/DDBJ whole genome shotgun (WGS) entry which is preliminary data.</text>
</comment>
<keyword evidence="26" id="KW-1185">Reference proteome</keyword>
<dbReference type="InterPro" id="IPR000612">
    <property type="entry name" value="PMP3"/>
</dbReference>
<keyword evidence="24" id="KW-0732">Signal</keyword>
<keyword evidence="15 22" id="KW-0326">Glycosidase</keyword>
<evidence type="ECO:0000256" key="6">
    <source>
        <dbReference type="ARBA" id="ARBA00022692"/>
    </source>
</evidence>
<evidence type="ECO:0000256" key="9">
    <source>
        <dbReference type="ARBA" id="ARBA00022824"/>
    </source>
</evidence>
<keyword evidence="12 23" id="KW-1133">Transmembrane helix</keyword>
<evidence type="ECO:0000256" key="14">
    <source>
        <dbReference type="ARBA" id="ARBA00023157"/>
    </source>
</evidence>
<proteinExistence type="inferred from homology"/>
<feature type="active site" evidence="19">
    <location>
        <position position="322"/>
    </location>
</feature>
<dbReference type="Gene3D" id="1.50.10.10">
    <property type="match status" value="1"/>
</dbReference>
<comment type="similarity">
    <text evidence="4 22">Belongs to the glycosyl hydrolase 47 family.</text>
</comment>
<gene>
    <name evidence="25" type="ORF">DdX_07532</name>
</gene>
<feature type="active site" description="Proton donor" evidence="19">
    <location>
        <position position="430"/>
    </location>
</feature>
<keyword evidence="8 22" id="KW-0378">Hydrolase</keyword>
<dbReference type="PANTHER" id="PTHR11742:SF55">
    <property type="entry name" value="ENDOPLASMIC RETICULUM MANNOSYL-OLIGOSACCHARIDE 1,2-ALPHA-MANNOSIDASE"/>
    <property type="match status" value="1"/>
</dbReference>
<evidence type="ECO:0000256" key="15">
    <source>
        <dbReference type="ARBA" id="ARBA00023295"/>
    </source>
</evidence>
<dbReference type="AlphaFoldDB" id="A0AAD4R1X9"/>
<keyword evidence="11" id="KW-0735">Signal-anchor</keyword>